<dbReference type="InterPro" id="IPR029058">
    <property type="entry name" value="AB_hydrolase_fold"/>
</dbReference>
<dbReference type="AlphaFoldDB" id="A0A194XU35"/>
<dbReference type="EC" id="3.1.1.47" evidence="1"/>
<gene>
    <name evidence="5" type="ORF">LY89DRAFT_680363</name>
</gene>
<dbReference type="GeneID" id="28823791"/>
<keyword evidence="2" id="KW-0378">Hydrolase</keyword>
<keyword evidence="3" id="KW-0442">Lipid degradation</keyword>
<name>A0A194XU35_MOLSC</name>
<evidence type="ECO:0000313" key="5">
    <source>
        <dbReference type="EMBL" id="KUJ23651.1"/>
    </source>
</evidence>
<dbReference type="GO" id="GO:0016042">
    <property type="term" value="P:lipid catabolic process"/>
    <property type="evidence" value="ECO:0007669"/>
    <property type="project" value="UniProtKB-KW"/>
</dbReference>
<dbReference type="EMBL" id="KQ947405">
    <property type="protein sequence ID" value="KUJ23651.1"/>
    <property type="molecule type" value="Genomic_DNA"/>
</dbReference>
<organism evidence="5 6">
    <name type="scientific">Mollisia scopiformis</name>
    <name type="common">Conifer needle endophyte fungus</name>
    <name type="synonym">Phialocephala scopiformis</name>
    <dbReference type="NCBI Taxonomy" id="149040"/>
    <lineage>
        <taxon>Eukaryota</taxon>
        <taxon>Fungi</taxon>
        <taxon>Dikarya</taxon>
        <taxon>Ascomycota</taxon>
        <taxon>Pezizomycotina</taxon>
        <taxon>Leotiomycetes</taxon>
        <taxon>Helotiales</taxon>
        <taxon>Mollisiaceae</taxon>
        <taxon>Mollisia</taxon>
    </lineage>
</organism>
<evidence type="ECO:0000256" key="3">
    <source>
        <dbReference type="ARBA" id="ARBA00022963"/>
    </source>
</evidence>
<evidence type="ECO:0000256" key="2">
    <source>
        <dbReference type="ARBA" id="ARBA00022801"/>
    </source>
</evidence>
<evidence type="ECO:0000256" key="4">
    <source>
        <dbReference type="ARBA" id="ARBA00023098"/>
    </source>
</evidence>
<dbReference type="SUPFAM" id="SSF53474">
    <property type="entry name" value="alpha/beta-Hydrolases"/>
    <property type="match status" value="1"/>
</dbReference>
<dbReference type="OrthoDB" id="2363873at2759"/>
<dbReference type="Gene3D" id="3.40.50.1820">
    <property type="entry name" value="alpha/beta hydrolase"/>
    <property type="match status" value="1"/>
</dbReference>
<evidence type="ECO:0000313" key="6">
    <source>
        <dbReference type="Proteomes" id="UP000070700"/>
    </source>
</evidence>
<dbReference type="PANTHER" id="PTHR10272">
    <property type="entry name" value="PLATELET-ACTIVATING FACTOR ACETYLHYDROLASE"/>
    <property type="match status" value="1"/>
</dbReference>
<dbReference type="InParanoid" id="A0A194XU35"/>
<dbReference type="Pfam" id="PF03403">
    <property type="entry name" value="PAF-AH_p_II"/>
    <property type="match status" value="1"/>
</dbReference>
<dbReference type="GO" id="GO:0003847">
    <property type="term" value="F:1-alkyl-2-acetylglycerophosphocholine esterase activity"/>
    <property type="evidence" value="ECO:0007669"/>
    <property type="project" value="UniProtKB-EC"/>
</dbReference>
<protein>
    <recommendedName>
        <fullName evidence="1">1-alkyl-2-acetylglycerophosphocholine esterase</fullName>
        <ecNumber evidence="1">3.1.1.47</ecNumber>
    </recommendedName>
</protein>
<keyword evidence="4" id="KW-0443">Lipid metabolism</keyword>
<keyword evidence="6" id="KW-1185">Reference proteome</keyword>
<dbReference type="RefSeq" id="XP_018078006.1">
    <property type="nucleotide sequence ID" value="XM_018214065.1"/>
</dbReference>
<dbReference type="Proteomes" id="UP000070700">
    <property type="component" value="Unassembled WGS sequence"/>
</dbReference>
<evidence type="ECO:0000256" key="1">
    <source>
        <dbReference type="ARBA" id="ARBA00013201"/>
    </source>
</evidence>
<reference evidence="5 6" key="1">
    <citation type="submission" date="2015-10" db="EMBL/GenBank/DDBJ databases">
        <title>Full genome of DAOMC 229536 Phialocephala scopiformis, a fungal endophyte of spruce producing the potent anti-insectan compound rugulosin.</title>
        <authorList>
            <consortium name="DOE Joint Genome Institute"/>
            <person name="Walker A.K."/>
            <person name="Frasz S.L."/>
            <person name="Seifert K.A."/>
            <person name="Miller J.D."/>
            <person name="Mondo S.J."/>
            <person name="Labutti K."/>
            <person name="Lipzen A."/>
            <person name="Dockter R."/>
            <person name="Kennedy M."/>
            <person name="Grigoriev I.V."/>
            <person name="Spatafora J.W."/>
        </authorList>
    </citation>
    <scope>NUCLEOTIDE SEQUENCE [LARGE SCALE GENOMIC DNA]</scope>
    <source>
        <strain evidence="5 6">CBS 120377</strain>
    </source>
</reference>
<proteinExistence type="predicted"/>
<dbReference type="PANTHER" id="PTHR10272:SF14">
    <property type="entry name" value="PAF ACETYLHYDROLASE FAMILY PROTEIN"/>
    <property type="match status" value="1"/>
</dbReference>
<dbReference type="KEGG" id="psco:LY89DRAFT_680363"/>
<accession>A0A194XU35</accession>
<sequence>MNFFLEAAKSLPRLFPLLFLRNGLSFPAPTGPYNTSLVTVALTDTHRSDPFAPTQQSRVLMISVFTPVLPSACIPLLSSYMEPTTAAFEDARLEAYGLPSGVFESLNLQTCQQDPINHKQFPLLLFSPAAGTTRLFYSAIAQQIASTGYLVVTIDHPYDADIVVFPDNTTVFGLNFTDAQIPLVVDTRAKDISFVLDIFSKTTLHHSFHGRVKAGVFGHSLGGAASAQAMFTDPRFQGGLNLDGTFFGDVVEKGLDRPFLIFAHDGKNLTNDPSWDATWPKLTGWKREMMLADSAHYTFSDLPDVVDL</sequence>